<protein>
    <submittedName>
        <fullName evidence="1">Uncharacterized protein</fullName>
    </submittedName>
</protein>
<evidence type="ECO:0000313" key="1">
    <source>
        <dbReference type="EMBL" id="BBZ76086.1"/>
    </source>
</evidence>
<reference evidence="1 2" key="1">
    <citation type="journal article" date="2019" name="Emerg. Microbes Infect.">
        <title>Comprehensive subspecies identification of 175 nontuberculous mycobacteria species based on 7547 genomic profiles.</title>
        <authorList>
            <person name="Matsumoto Y."/>
            <person name="Kinjo T."/>
            <person name="Motooka D."/>
            <person name="Nabeya D."/>
            <person name="Jung N."/>
            <person name="Uechi K."/>
            <person name="Horii T."/>
            <person name="Iida T."/>
            <person name="Fujita J."/>
            <person name="Nakamura S."/>
        </authorList>
    </citation>
    <scope>NUCLEOTIDE SEQUENCE [LARGE SCALE GENOMIC DNA]</scope>
    <source>
        <strain evidence="1 2">JCM 30275</strain>
    </source>
</reference>
<evidence type="ECO:0000313" key="2">
    <source>
        <dbReference type="Proteomes" id="UP000467249"/>
    </source>
</evidence>
<organism evidence="1 2">
    <name type="scientific">Mycolicibacterium anyangense</name>
    <dbReference type="NCBI Taxonomy" id="1431246"/>
    <lineage>
        <taxon>Bacteria</taxon>
        <taxon>Bacillati</taxon>
        <taxon>Actinomycetota</taxon>
        <taxon>Actinomycetes</taxon>
        <taxon>Mycobacteriales</taxon>
        <taxon>Mycobacteriaceae</taxon>
        <taxon>Mycolicibacterium</taxon>
    </lineage>
</organism>
<dbReference type="Proteomes" id="UP000467249">
    <property type="component" value="Chromosome"/>
</dbReference>
<sequence length="70" mass="7399">MDVAGRVAELLGQLLALLVEDVGDHHLGALGDEHPRVSGTHPLRATSDDCNFVVYASHDATGYLSDNSAK</sequence>
<accession>A0A6N4W2C4</accession>
<dbReference type="EMBL" id="AP022620">
    <property type="protein sequence ID" value="BBZ76086.1"/>
    <property type="molecule type" value="Genomic_DNA"/>
</dbReference>
<dbReference type="KEGG" id="many:MANY_14230"/>
<proteinExistence type="predicted"/>
<dbReference type="AlphaFoldDB" id="A0A6N4W2C4"/>
<keyword evidence="2" id="KW-1185">Reference proteome</keyword>
<gene>
    <name evidence="1" type="ORF">MANY_14230</name>
</gene>
<name>A0A6N4W2C4_9MYCO</name>